<feature type="non-terminal residue" evidence="2">
    <location>
        <position position="53"/>
    </location>
</feature>
<dbReference type="EMBL" id="JAIQCV010000008">
    <property type="protein sequence ID" value="KAH1072829.1"/>
    <property type="molecule type" value="Genomic_DNA"/>
</dbReference>
<sequence>MDGYEAAIQLQFSTPNGPIIRSPAQNTPSTGRSSHQEYGSRKRKAPIEIRGHH</sequence>
<comment type="caution">
    <text evidence="2">The sequence shown here is derived from an EMBL/GenBank/DDBJ whole genome shotgun (WGS) entry which is preliminary data.</text>
</comment>
<feature type="compositionally biased region" description="Basic and acidic residues" evidence="1">
    <location>
        <begin position="34"/>
        <end position="53"/>
    </location>
</feature>
<name>A0A9D3ZXJ0_9ROSI</name>
<accession>A0A9D3ZXJ0</accession>
<evidence type="ECO:0000313" key="3">
    <source>
        <dbReference type="Proteomes" id="UP000828251"/>
    </source>
</evidence>
<dbReference type="AlphaFoldDB" id="A0A9D3ZXJ0"/>
<proteinExistence type="predicted"/>
<evidence type="ECO:0000313" key="2">
    <source>
        <dbReference type="EMBL" id="KAH1072829.1"/>
    </source>
</evidence>
<dbReference type="OrthoDB" id="10487602at2759"/>
<protein>
    <submittedName>
        <fullName evidence="2">Uncharacterized protein</fullName>
    </submittedName>
</protein>
<feature type="compositionally biased region" description="Polar residues" evidence="1">
    <location>
        <begin position="23"/>
        <end position="33"/>
    </location>
</feature>
<gene>
    <name evidence="2" type="ORF">J1N35_025157</name>
</gene>
<reference evidence="2 3" key="1">
    <citation type="journal article" date="2021" name="Plant Biotechnol. J.">
        <title>Multi-omics assisted identification of the key and species-specific regulatory components of drought-tolerant mechanisms in Gossypium stocksii.</title>
        <authorList>
            <person name="Yu D."/>
            <person name="Ke L."/>
            <person name="Zhang D."/>
            <person name="Wu Y."/>
            <person name="Sun Y."/>
            <person name="Mei J."/>
            <person name="Sun J."/>
            <person name="Sun Y."/>
        </authorList>
    </citation>
    <scope>NUCLEOTIDE SEQUENCE [LARGE SCALE GENOMIC DNA]</scope>
    <source>
        <strain evidence="3">cv. E1</strain>
        <tissue evidence="2">Leaf</tissue>
    </source>
</reference>
<organism evidence="2 3">
    <name type="scientific">Gossypium stocksii</name>
    <dbReference type="NCBI Taxonomy" id="47602"/>
    <lineage>
        <taxon>Eukaryota</taxon>
        <taxon>Viridiplantae</taxon>
        <taxon>Streptophyta</taxon>
        <taxon>Embryophyta</taxon>
        <taxon>Tracheophyta</taxon>
        <taxon>Spermatophyta</taxon>
        <taxon>Magnoliopsida</taxon>
        <taxon>eudicotyledons</taxon>
        <taxon>Gunneridae</taxon>
        <taxon>Pentapetalae</taxon>
        <taxon>rosids</taxon>
        <taxon>malvids</taxon>
        <taxon>Malvales</taxon>
        <taxon>Malvaceae</taxon>
        <taxon>Malvoideae</taxon>
        <taxon>Gossypium</taxon>
    </lineage>
</organism>
<evidence type="ECO:0000256" key="1">
    <source>
        <dbReference type="SAM" id="MobiDB-lite"/>
    </source>
</evidence>
<keyword evidence="3" id="KW-1185">Reference proteome</keyword>
<dbReference type="Proteomes" id="UP000828251">
    <property type="component" value="Unassembled WGS sequence"/>
</dbReference>
<feature type="region of interest" description="Disordered" evidence="1">
    <location>
        <begin position="12"/>
        <end position="53"/>
    </location>
</feature>